<evidence type="ECO:0000313" key="2">
    <source>
        <dbReference type="EMBL" id="KAF9469375.1"/>
    </source>
</evidence>
<keyword evidence="1" id="KW-0812">Transmembrane</keyword>
<comment type="caution">
    <text evidence="2">The sequence shown here is derived from an EMBL/GenBank/DDBJ whole genome shotgun (WGS) entry which is preliminary data.</text>
</comment>
<protein>
    <submittedName>
        <fullName evidence="2">Uncharacterized protein</fullName>
    </submittedName>
</protein>
<keyword evidence="3" id="KW-1185">Reference proteome</keyword>
<keyword evidence="1" id="KW-1133">Transmembrane helix</keyword>
<gene>
    <name evidence="2" type="ORF">BDZ94DRAFT_377598</name>
</gene>
<proteinExistence type="predicted"/>
<dbReference type="EMBL" id="MU150230">
    <property type="protein sequence ID" value="KAF9469375.1"/>
    <property type="molecule type" value="Genomic_DNA"/>
</dbReference>
<evidence type="ECO:0000256" key="1">
    <source>
        <dbReference type="SAM" id="Phobius"/>
    </source>
</evidence>
<dbReference type="AlphaFoldDB" id="A0A9P6CPL8"/>
<name>A0A9P6CPL8_9AGAR</name>
<evidence type="ECO:0000313" key="3">
    <source>
        <dbReference type="Proteomes" id="UP000807353"/>
    </source>
</evidence>
<sequence>MASSADSSCISLKIFALGKSWSLSCVYLHCTVGTSFIFGYFGRKSPVRTRAMCSLPRHGRKSTIKRDLLRAITDDMSKNGD</sequence>
<dbReference type="Proteomes" id="UP000807353">
    <property type="component" value="Unassembled WGS sequence"/>
</dbReference>
<keyword evidence="1" id="KW-0472">Membrane</keyword>
<reference evidence="2" key="1">
    <citation type="submission" date="2020-11" db="EMBL/GenBank/DDBJ databases">
        <authorList>
            <consortium name="DOE Joint Genome Institute"/>
            <person name="Ahrendt S."/>
            <person name="Riley R."/>
            <person name="Andreopoulos W."/>
            <person name="Labutti K."/>
            <person name="Pangilinan J."/>
            <person name="Ruiz-Duenas F.J."/>
            <person name="Barrasa J.M."/>
            <person name="Sanchez-Garcia M."/>
            <person name="Camarero S."/>
            <person name="Miyauchi S."/>
            <person name="Serrano A."/>
            <person name="Linde D."/>
            <person name="Babiker R."/>
            <person name="Drula E."/>
            <person name="Ayuso-Fernandez I."/>
            <person name="Pacheco R."/>
            <person name="Padilla G."/>
            <person name="Ferreira P."/>
            <person name="Barriuso J."/>
            <person name="Kellner H."/>
            <person name="Castanera R."/>
            <person name="Alfaro M."/>
            <person name="Ramirez L."/>
            <person name="Pisabarro A.G."/>
            <person name="Kuo A."/>
            <person name="Tritt A."/>
            <person name="Lipzen A."/>
            <person name="He G."/>
            <person name="Yan M."/>
            <person name="Ng V."/>
            <person name="Cullen D."/>
            <person name="Martin F."/>
            <person name="Rosso M.-N."/>
            <person name="Henrissat B."/>
            <person name="Hibbett D."/>
            <person name="Martinez A.T."/>
            <person name="Grigoriev I.V."/>
        </authorList>
    </citation>
    <scope>NUCLEOTIDE SEQUENCE</scope>
    <source>
        <strain evidence="2">CBS 247.69</strain>
    </source>
</reference>
<organism evidence="2 3">
    <name type="scientific">Collybia nuda</name>
    <dbReference type="NCBI Taxonomy" id="64659"/>
    <lineage>
        <taxon>Eukaryota</taxon>
        <taxon>Fungi</taxon>
        <taxon>Dikarya</taxon>
        <taxon>Basidiomycota</taxon>
        <taxon>Agaricomycotina</taxon>
        <taxon>Agaricomycetes</taxon>
        <taxon>Agaricomycetidae</taxon>
        <taxon>Agaricales</taxon>
        <taxon>Tricholomatineae</taxon>
        <taxon>Clitocybaceae</taxon>
        <taxon>Collybia</taxon>
    </lineage>
</organism>
<accession>A0A9P6CPL8</accession>
<feature type="transmembrane region" description="Helical" evidence="1">
    <location>
        <begin position="20"/>
        <end position="42"/>
    </location>
</feature>